<reference evidence="1" key="1">
    <citation type="journal article" date="2023" name="bioRxiv">
        <title>Scaffold-level genome assemblies of two parasitoid biocontrol wasps reveal the parthenogenesis mechanism and an associated novel virus.</title>
        <authorList>
            <person name="Inwood S."/>
            <person name="Skelly J."/>
            <person name="Guhlin J."/>
            <person name="Harrop T."/>
            <person name="Goldson S."/>
            <person name="Dearden P."/>
        </authorList>
    </citation>
    <scope>NUCLEOTIDE SEQUENCE</scope>
    <source>
        <strain evidence="1">Irish</strain>
        <tissue evidence="1">Whole body</tissue>
    </source>
</reference>
<keyword evidence="2" id="KW-1185">Reference proteome</keyword>
<organism evidence="1 2">
    <name type="scientific">Microctonus aethiopoides</name>
    <dbReference type="NCBI Taxonomy" id="144406"/>
    <lineage>
        <taxon>Eukaryota</taxon>
        <taxon>Metazoa</taxon>
        <taxon>Ecdysozoa</taxon>
        <taxon>Arthropoda</taxon>
        <taxon>Hexapoda</taxon>
        <taxon>Insecta</taxon>
        <taxon>Pterygota</taxon>
        <taxon>Neoptera</taxon>
        <taxon>Endopterygota</taxon>
        <taxon>Hymenoptera</taxon>
        <taxon>Apocrita</taxon>
        <taxon>Ichneumonoidea</taxon>
        <taxon>Braconidae</taxon>
        <taxon>Euphorinae</taxon>
        <taxon>Microctonus</taxon>
    </lineage>
</organism>
<accession>A0AA39KPP9</accession>
<protein>
    <submittedName>
        <fullName evidence="1">Uncharacterized protein</fullName>
    </submittedName>
</protein>
<name>A0AA39KPP9_9HYME</name>
<reference evidence="1" key="2">
    <citation type="submission" date="2023-03" db="EMBL/GenBank/DDBJ databases">
        <authorList>
            <person name="Inwood S.N."/>
            <person name="Skelly J.G."/>
            <person name="Guhlin J."/>
            <person name="Harrop T.W.R."/>
            <person name="Goldson S.G."/>
            <person name="Dearden P.K."/>
        </authorList>
    </citation>
    <scope>NUCLEOTIDE SEQUENCE</scope>
    <source>
        <strain evidence="1">Irish</strain>
        <tissue evidence="1">Whole body</tissue>
    </source>
</reference>
<proteinExistence type="predicted"/>
<dbReference type="AlphaFoldDB" id="A0AA39KPP9"/>
<dbReference type="Proteomes" id="UP001168990">
    <property type="component" value="Unassembled WGS sequence"/>
</dbReference>
<comment type="caution">
    <text evidence="1">The sequence shown here is derived from an EMBL/GenBank/DDBJ whole genome shotgun (WGS) entry which is preliminary data.</text>
</comment>
<gene>
    <name evidence="1" type="ORF">PV328_012177</name>
</gene>
<evidence type="ECO:0000313" key="1">
    <source>
        <dbReference type="EMBL" id="KAK0169343.1"/>
    </source>
</evidence>
<sequence length="174" mass="20028">MTSQQSHQLFLIDEGNKKSYTLTVSLEEYEKASTDPDYGGILLVEYLKAGRAVRMEDIQIEDNCIGELCNDENVPANDQSDQPFRVENVEIEDEPLDVSCHKNKPDNHQNDQEFTVYNWKEDETFLLIDCYQKEGIHQLVRKQDVTAALRRCVSTFNCILLEKKGKTVPFSKCC</sequence>
<dbReference type="EMBL" id="JAQQBS010000658">
    <property type="protein sequence ID" value="KAK0169343.1"/>
    <property type="molecule type" value="Genomic_DNA"/>
</dbReference>
<evidence type="ECO:0000313" key="2">
    <source>
        <dbReference type="Proteomes" id="UP001168990"/>
    </source>
</evidence>